<proteinExistence type="predicted"/>
<name>A0A5B7B0Z8_DAVIN</name>
<dbReference type="Gene3D" id="3.90.810.10">
    <property type="entry name" value="CRIB domain"/>
    <property type="match status" value="1"/>
</dbReference>
<dbReference type="SUPFAM" id="SSF48350">
    <property type="entry name" value="GTPase activation domain, GAP"/>
    <property type="match status" value="1"/>
</dbReference>
<dbReference type="Pfam" id="PF00620">
    <property type="entry name" value="RhoGAP"/>
    <property type="match status" value="1"/>
</dbReference>
<dbReference type="GO" id="GO:0007165">
    <property type="term" value="P:signal transduction"/>
    <property type="evidence" value="ECO:0007669"/>
    <property type="project" value="InterPro"/>
</dbReference>
<dbReference type="PROSITE" id="PS50108">
    <property type="entry name" value="CRIB"/>
    <property type="match status" value="1"/>
</dbReference>
<dbReference type="Pfam" id="PF00786">
    <property type="entry name" value="PBD"/>
    <property type="match status" value="1"/>
</dbReference>
<feature type="region of interest" description="Disordered" evidence="2">
    <location>
        <begin position="382"/>
        <end position="403"/>
    </location>
</feature>
<evidence type="ECO:0000256" key="2">
    <source>
        <dbReference type="SAM" id="MobiDB-lite"/>
    </source>
</evidence>
<sequence>MAGMVMVTKGGGCSGKGTKGAEEQNQLSLLTFFLAALRKSMVSCRVDRGDEVISTVHHMEIGWPTNVQHITHVTFDRFHGFLGLPVEFEVEIPCRVPSASASVFGVSAESMQCSYDSRGNSVPTILLLMQERLYSQGGLKAEGIFRINPENSQEEHVRKQLNRGIVPDDIDVHCLAGLIKAWFRELPSGVLDGLSPEQVLQCNTEESSVELVKQLPPMEAALLNWAIHLMADVVELEESNKMNPRNIAMVFAPNMTRMSDPLTALMHAVQVMNLLKTLIVKTLGEREETATGGYSSCSSEQQTEEEFDDSQKEIDDTSCELRGPTSDYGDHANYSHNSSEDEVESLGEIEECFLRQLDENESAKKVFLDELVGLHVSPRSGSTFNVESGLSTSDGEDLSAVGVKDDDTKIPSKICENTNDMEMMMMVDKVCFSL</sequence>
<evidence type="ECO:0000259" key="4">
    <source>
        <dbReference type="PROSITE" id="PS50238"/>
    </source>
</evidence>
<gene>
    <name evidence="5" type="ORF">Din_030554</name>
</gene>
<evidence type="ECO:0000313" key="5">
    <source>
        <dbReference type="EMBL" id="MPA61113.1"/>
    </source>
</evidence>
<dbReference type="SMART" id="SM00324">
    <property type="entry name" value="RhoGAP"/>
    <property type="match status" value="1"/>
</dbReference>
<keyword evidence="1" id="KW-0343">GTPase activation</keyword>
<dbReference type="GO" id="GO:0005096">
    <property type="term" value="F:GTPase activator activity"/>
    <property type="evidence" value="ECO:0007669"/>
    <property type="project" value="UniProtKB-KW"/>
</dbReference>
<reference evidence="5" key="1">
    <citation type="submission" date="2019-08" db="EMBL/GenBank/DDBJ databases">
        <title>Reference gene set and small RNA set construction with multiple tissues from Davidia involucrata Baill.</title>
        <authorList>
            <person name="Yang H."/>
            <person name="Zhou C."/>
            <person name="Li G."/>
            <person name="Wang J."/>
            <person name="Gao P."/>
            <person name="Wang M."/>
            <person name="Wang R."/>
            <person name="Zhao Y."/>
        </authorList>
    </citation>
    <scope>NUCLEOTIDE SEQUENCE</scope>
    <source>
        <tissue evidence="5">Mixed with DoveR01_LX</tissue>
    </source>
</reference>
<dbReference type="SMART" id="SM00285">
    <property type="entry name" value="PBD"/>
    <property type="match status" value="1"/>
</dbReference>
<dbReference type="CDD" id="cd00132">
    <property type="entry name" value="CRIB"/>
    <property type="match status" value="1"/>
</dbReference>
<evidence type="ECO:0000256" key="1">
    <source>
        <dbReference type="ARBA" id="ARBA00022468"/>
    </source>
</evidence>
<dbReference type="CDD" id="cd00159">
    <property type="entry name" value="RhoGAP"/>
    <property type="match status" value="1"/>
</dbReference>
<dbReference type="Gene3D" id="1.10.555.10">
    <property type="entry name" value="Rho GTPase activation protein"/>
    <property type="match status" value="1"/>
</dbReference>
<organism evidence="5">
    <name type="scientific">Davidia involucrata</name>
    <name type="common">Dove tree</name>
    <dbReference type="NCBI Taxonomy" id="16924"/>
    <lineage>
        <taxon>Eukaryota</taxon>
        <taxon>Viridiplantae</taxon>
        <taxon>Streptophyta</taxon>
        <taxon>Embryophyta</taxon>
        <taxon>Tracheophyta</taxon>
        <taxon>Spermatophyta</taxon>
        <taxon>Magnoliopsida</taxon>
        <taxon>eudicotyledons</taxon>
        <taxon>Gunneridae</taxon>
        <taxon>Pentapetalae</taxon>
        <taxon>asterids</taxon>
        <taxon>Cornales</taxon>
        <taxon>Nyssaceae</taxon>
        <taxon>Davidia</taxon>
    </lineage>
</organism>
<dbReference type="InterPro" id="IPR008936">
    <property type="entry name" value="Rho_GTPase_activation_prot"/>
</dbReference>
<accession>A0A5B7B0Z8</accession>
<evidence type="ECO:0000259" key="3">
    <source>
        <dbReference type="PROSITE" id="PS50108"/>
    </source>
</evidence>
<dbReference type="PANTHER" id="PTHR23177">
    <property type="entry name" value="MKIAA1688 PROTEIN"/>
    <property type="match status" value="1"/>
</dbReference>
<dbReference type="AlphaFoldDB" id="A0A5B7B0Z8"/>
<dbReference type="PROSITE" id="PS50238">
    <property type="entry name" value="RHOGAP"/>
    <property type="match status" value="1"/>
</dbReference>
<dbReference type="InterPro" id="IPR000198">
    <property type="entry name" value="RhoGAP_dom"/>
</dbReference>
<protein>
    <submittedName>
        <fullName evidence="5">Putative Rho GTPase activating protein with PAK-box/P21-Rho-binding domain</fullName>
    </submittedName>
</protein>
<feature type="region of interest" description="Disordered" evidence="2">
    <location>
        <begin position="289"/>
        <end position="342"/>
    </location>
</feature>
<feature type="domain" description="CRIB" evidence="3">
    <location>
        <begin position="61"/>
        <end position="74"/>
    </location>
</feature>
<dbReference type="InterPro" id="IPR000095">
    <property type="entry name" value="CRIB_dom"/>
</dbReference>
<dbReference type="FunFam" id="1.10.555.10:FF:000046">
    <property type="entry name" value="Rho GTPase-activating protein 5"/>
    <property type="match status" value="1"/>
</dbReference>
<feature type="compositionally biased region" description="Polar residues" evidence="2">
    <location>
        <begin position="382"/>
        <end position="393"/>
    </location>
</feature>
<dbReference type="EMBL" id="GHES01030554">
    <property type="protein sequence ID" value="MPA61113.1"/>
    <property type="molecule type" value="Transcribed_RNA"/>
</dbReference>
<dbReference type="InterPro" id="IPR036936">
    <property type="entry name" value="CRIB_dom_sf"/>
</dbReference>
<feature type="domain" description="Rho-GAP" evidence="4">
    <location>
        <begin position="106"/>
        <end position="287"/>
    </location>
</feature>
<dbReference type="InterPro" id="IPR044785">
    <property type="entry name" value="RopGAP1-5"/>
</dbReference>
<dbReference type="PANTHER" id="PTHR23177:SF35">
    <property type="entry name" value="RHO GTPASE-ACTIVATING PROTEIN GACA"/>
    <property type="match status" value="1"/>
</dbReference>